<sequence length="30" mass="3566">EFVIPLKRNMEAAKDARQLAFMWGFCSRYS</sequence>
<proteinExistence type="predicted"/>
<protein>
    <submittedName>
        <fullName evidence="1">Uncharacterized protein</fullName>
    </submittedName>
</protein>
<dbReference type="EMBL" id="BART01024781">
    <property type="protein sequence ID" value="GAG92827.1"/>
    <property type="molecule type" value="Genomic_DNA"/>
</dbReference>
<reference evidence="1" key="1">
    <citation type="journal article" date="2014" name="Front. Microbiol.">
        <title>High frequency of phylogenetically diverse reductive dehalogenase-homologous genes in deep subseafloor sedimentary metagenomes.</title>
        <authorList>
            <person name="Kawai M."/>
            <person name="Futagami T."/>
            <person name="Toyoda A."/>
            <person name="Takaki Y."/>
            <person name="Nishi S."/>
            <person name="Hori S."/>
            <person name="Arai W."/>
            <person name="Tsubouchi T."/>
            <person name="Morono Y."/>
            <person name="Uchiyama I."/>
            <person name="Ito T."/>
            <person name="Fujiyama A."/>
            <person name="Inagaki F."/>
            <person name="Takami H."/>
        </authorList>
    </citation>
    <scope>NUCLEOTIDE SEQUENCE</scope>
    <source>
        <strain evidence="1">Expedition CK06-06</strain>
    </source>
</reference>
<organism evidence="1">
    <name type="scientific">marine sediment metagenome</name>
    <dbReference type="NCBI Taxonomy" id="412755"/>
    <lineage>
        <taxon>unclassified sequences</taxon>
        <taxon>metagenomes</taxon>
        <taxon>ecological metagenomes</taxon>
    </lineage>
</organism>
<gene>
    <name evidence="1" type="ORF">S01H4_44650</name>
</gene>
<feature type="non-terminal residue" evidence="1">
    <location>
        <position position="1"/>
    </location>
</feature>
<evidence type="ECO:0000313" key="1">
    <source>
        <dbReference type="EMBL" id="GAG92827.1"/>
    </source>
</evidence>
<name>X1CIB0_9ZZZZ</name>
<accession>X1CIB0</accession>
<comment type="caution">
    <text evidence="1">The sequence shown here is derived from an EMBL/GenBank/DDBJ whole genome shotgun (WGS) entry which is preliminary data.</text>
</comment>
<dbReference type="AlphaFoldDB" id="X1CIB0"/>